<dbReference type="Pfam" id="PF00903">
    <property type="entry name" value="Glyoxalase"/>
    <property type="match status" value="1"/>
</dbReference>
<dbReference type="PANTHER" id="PTHR36113:SF3">
    <property type="entry name" value="SLL5075 PROTEIN"/>
    <property type="match status" value="1"/>
</dbReference>
<feature type="domain" description="VOC" evidence="1">
    <location>
        <begin position="2"/>
        <end position="121"/>
    </location>
</feature>
<evidence type="ECO:0000259" key="1">
    <source>
        <dbReference type="PROSITE" id="PS51819"/>
    </source>
</evidence>
<organism evidence="2 3">
    <name type="scientific">Mucilaginibacter corticis</name>
    <dbReference type="NCBI Taxonomy" id="2597670"/>
    <lineage>
        <taxon>Bacteria</taxon>
        <taxon>Pseudomonadati</taxon>
        <taxon>Bacteroidota</taxon>
        <taxon>Sphingobacteriia</taxon>
        <taxon>Sphingobacteriales</taxon>
        <taxon>Sphingobacteriaceae</taxon>
        <taxon>Mucilaginibacter</taxon>
    </lineage>
</organism>
<dbReference type="PANTHER" id="PTHR36113">
    <property type="entry name" value="LYASE, PUTATIVE-RELATED-RELATED"/>
    <property type="match status" value="1"/>
</dbReference>
<reference evidence="2 3" key="1">
    <citation type="submission" date="2019-07" db="EMBL/GenBank/DDBJ databases">
        <authorList>
            <person name="Huq M.A."/>
        </authorList>
    </citation>
    <scope>NUCLEOTIDE SEQUENCE [LARGE SCALE GENOMIC DNA]</scope>
    <source>
        <strain evidence="2 3">MAH-19</strain>
    </source>
</reference>
<name>A0A556MLR8_9SPHI</name>
<dbReference type="SUPFAM" id="SSF54593">
    <property type="entry name" value="Glyoxalase/Bleomycin resistance protein/Dihydroxybiphenyl dioxygenase"/>
    <property type="match status" value="1"/>
</dbReference>
<protein>
    <submittedName>
        <fullName evidence="2">VOC family protein</fullName>
    </submittedName>
</protein>
<dbReference type="OrthoDB" id="1270449at2"/>
<dbReference type="InterPro" id="IPR051332">
    <property type="entry name" value="Fosfomycin_Res_Enzymes"/>
</dbReference>
<sequence length="121" mass="13917">MKLNHINLPVKDVTAAREFFETYFNFRSEDIKLNDTLSVLKGEDGFTLVLMSEKLNQNGNHAYPDAFHIGFFQSTEAEVTAIFERLKVGGIYLEKEPQLIRKTFGFYFRFQDILIEIATGG</sequence>
<gene>
    <name evidence="2" type="ORF">FO440_13685</name>
</gene>
<accession>A0A556MLR8</accession>
<keyword evidence="3" id="KW-1185">Reference proteome</keyword>
<dbReference type="Gene3D" id="3.10.180.10">
    <property type="entry name" value="2,3-Dihydroxybiphenyl 1,2-Dioxygenase, domain 1"/>
    <property type="match status" value="1"/>
</dbReference>
<evidence type="ECO:0000313" key="3">
    <source>
        <dbReference type="Proteomes" id="UP000318733"/>
    </source>
</evidence>
<dbReference type="CDD" id="cd06587">
    <property type="entry name" value="VOC"/>
    <property type="match status" value="1"/>
</dbReference>
<dbReference type="InterPro" id="IPR004360">
    <property type="entry name" value="Glyas_Fos-R_dOase_dom"/>
</dbReference>
<dbReference type="PROSITE" id="PS51819">
    <property type="entry name" value="VOC"/>
    <property type="match status" value="1"/>
</dbReference>
<comment type="caution">
    <text evidence="2">The sequence shown here is derived from an EMBL/GenBank/DDBJ whole genome shotgun (WGS) entry which is preliminary data.</text>
</comment>
<dbReference type="InterPro" id="IPR037523">
    <property type="entry name" value="VOC_core"/>
</dbReference>
<proteinExistence type="predicted"/>
<dbReference type="RefSeq" id="WP_144248826.1">
    <property type="nucleotide sequence ID" value="NZ_VLPK01000002.1"/>
</dbReference>
<dbReference type="AlphaFoldDB" id="A0A556MLR8"/>
<dbReference type="EMBL" id="VLPK01000002">
    <property type="protein sequence ID" value="TSJ40788.1"/>
    <property type="molecule type" value="Genomic_DNA"/>
</dbReference>
<evidence type="ECO:0000313" key="2">
    <source>
        <dbReference type="EMBL" id="TSJ40788.1"/>
    </source>
</evidence>
<dbReference type="Proteomes" id="UP000318733">
    <property type="component" value="Unassembled WGS sequence"/>
</dbReference>
<dbReference type="InterPro" id="IPR029068">
    <property type="entry name" value="Glyas_Bleomycin-R_OHBP_Dase"/>
</dbReference>